<dbReference type="EMBL" id="QFPW01000001">
    <property type="protein sequence ID" value="PZQ52582.1"/>
    <property type="molecule type" value="Genomic_DNA"/>
</dbReference>
<evidence type="ECO:0000313" key="5">
    <source>
        <dbReference type="EMBL" id="PZQ52582.1"/>
    </source>
</evidence>
<evidence type="ECO:0000313" key="6">
    <source>
        <dbReference type="Proteomes" id="UP000249185"/>
    </source>
</evidence>
<name>A0A2W5NGE4_RHOSU</name>
<comment type="subcellular location">
    <subcellularLocation>
        <location evidence="1">Periplasm</location>
    </subcellularLocation>
</comment>
<feature type="signal peptide" evidence="4">
    <location>
        <begin position="1"/>
        <end position="21"/>
    </location>
</feature>
<dbReference type="PANTHER" id="PTHR43649">
    <property type="entry name" value="ARABINOSE-BINDING PROTEIN-RELATED"/>
    <property type="match status" value="1"/>
</dbReference>
<comment type="similarity">
    <text evidence="2">Belongs to the bacterial solute-binding protein 1 family.</text>
</comment>
<proteinExistence type="inferred from homology"/>
<dbReference type="InterPro" id="IPR050490">
    <property type="entry name" value="Bact_solute-bd_prot1"/>
</dbReference>
<protein>
    <submittedName>
        <fullName evidence="5">Alpha-glucoside ABC transporter substrate-binding protein</fullName>
    </submittedName>
</protein>
<dbReference type="Proteomes" id="UP000249185">
    <property type="component" value="Unassembled WGS sequence"/>
</dbReference>
<reference evidence="5 6" key="1">
    <citation type="submission" date="2017-08" db="EMBL/GenBank/DDBJ databases">
        <title>Infants hospitalized years apart are colonized by the same room-sourced microbial strains.</title>
        <authorList>
            <person name="Brooks B."/>
            <person name="Olm M.R."/>
            <person name="Firek B.A."/>
            <person name="Baker R."/>
            <person name="Thomas B.C."/>
            <person name="Morowitz M.J."/>
            <person name="Banfield J.F."/>
        </authorList>
    </citation>
    <scope>NUCLEOTIDE SEQUENCE [LARGE SCALE GENOMIC DNA]</scope>
    <source>
        <strain evidence="5">S2_005_002_R2_34</strain>
    </source>
</reference>
<evidence type="ECO:0000256" key="2">
    <source>
        <dbReference type="ARBA" id="ARBA00008520"/>
    </source>
</evidence>
<evidence type="ECO:0000256" key="4">
    <source>
        <dbReference type="SAM" id="SignalP"/>
    </source>
</evidence>
<evidence type="ECO:0000256" key="3">
    <source>
        <dbReference type="ARBA" id="ARBA00022448"/>
    </source>
</evidence>
<evidence type="ECO:0000256" key="1">
    <source>
        <dbReference type="ARBA" id="ARBA00004418"/>
    </source>
</evidence>
<comment type="caution">
    <text evidence="5">The sequence shown here is derived from an EMBL/GenBank/DDBJ whole genome shotgun (WGS) entry which is preliminary data.</text>
</comment>
<keyword evidence="3" id="KW-0813">Transport</keyword>
<keyword evidence="4" id="KW-0732">Signal</keyword>
<dbReference type="SUPFAM" id="SSF53850">
    <property type="entry name" value="Periplasmic binding protein-like II"/>
    <property type="match status" value="1"/>
</dbReference>
<dbReference type="Pfam" id="PF01547">
    <property type="entry name" value="SBP_bac_1"/>
    <property type="match status" value="1"/>
</dbReference>
<dbReference type="PANTHER" id="PTHR43649:SF29">
    <property type="entry name" value="OSMOPROTECTIVE COMPOUNDS-BINDING PROTEIN GGTB"/>
    <property type="match status" value="1"/>
</dbReference>
<organism evidence="5 6">
    <name type="scientific">Rhodovulum sulfidophilum</name>
    <name type="common">Rhodobacter sulfidophilus</name>
    <dbReference type="NCBI Taxonomy" id="35806"/>
    <lineage>
        <taxon>Bacteria</taxon>
        <taxon>Pseudomonadati</taxon>
        <taxon>Pseudomonadota</taxon>
        <taxon>Alphaproteobacteria</taxon>
        <taxon>Rhodobacterales</taxon>
        <taxon>Paracoccaceae</taxon>
        <taxon>Rhodovulum</taxon>
    </lineage>
</organism>
<sequence length="452" mass="48640">MKLSLLAGTALVATVAGSAFAQDLMFPPGEDSRFNWKSYEDFAASHKLEGETLTIFGPWRGDDQTLVEGMLAYFAAATGATVNYSSSENYEQQIVIDTEAGSPPNVAILPQPGLIADLARKGRLTPLGDAARDWVAANYAAGDSWVKLGTYAGPDGTEAFYGLPYKADLKSLVWYSPDNFDEAGYEVPETMEDLKALTEQIVADGGTPWCIGLGSGGATGWPATDWVEDMMLRVQPPEVYDQWVTNEIPFNDPKVIEAIDEFGWFAKNDAFVAGGVKAVSTTDFRESPGGLFSSPPKCYMHHQASFIPTFFPEGLEAGTDFDFFYMPPYASKPELGKPVLGAGTIALITKDSPGARAFIDWLETPIAHEVWMARSGFLTPYKDANPEAYGDDTLRAMGAILTDATTFRFDGSDLMPGAIGAGAFWTGMVDYVGGASAADATGKIQNAWDAIK</sequence>
<dbReference type="Gene3D" id="3.40.190.10">
    <property type="entry name" value="Periplasmic binding protein-like II"/>
    <property type="match status" value="2"/>
</dbReference>
<dbReference type="InterPro" id="IPR006059">
    <property type="entry name" value="SBP"/>
</dbReference>
<feature type="chain" id="PRO_5016046721" evidence="4">
    <location>
        <begin position="22"/>
        <end position="452"/>
    </location>
</feature>
<dbReference type="AlphaFoldDB" id="A0A2W5NGE4"/>
<gene>
    <name evidence="5" type="ORF">DI556_02740</name>
</gene>
<dbReference type="GO" id="GO:0042597">
    <property type="term" value="C:periplasmic space"/>
    <property type="evidence" value="ECO:0007669"/>
    <property type="project" value="UniProtKB-SubCell"/>
</dbReference>
<accession>A0A2W5NGE4</accession>